<evidence type="ECO:0000313" key="8">
    <source>
        <dbReference type="EMBL" id="MDA4846092.1"/>
    </source>
</evidence>
<dbReference type="EMBL" id="JAPJZH010000006">
    <property type="protein sequence ID" value="MDA4846092.1"/>
    <property type="molecule type" value="Genomic_DNA"/>
</dbReference>
<evidence type="ECO:0000259" key="7">
    <source>
        <dbReference type="SMART" id="SM00072"/>
    </source>
</evidence>
<feature type="binding site" evidence="6">
    <location>
        <begin position="24"/>
        <end position="31"/>
    </location>
    <ligand>
        <name>ATP</name>
        <dbReference type="ChEBI" id="CHEBI:30616"/>
    </ligand>
</feature>
<dbReference type="InterPro" id="IPR027417">
    <property type="entry name" value="P-loop_NTPase"/>
</dbReference>
<evidence type="ECO:0000256" key="6">
    <source>
        <dbReference type="HAMAP-Rule" id="MF_00836"/>
    </source>
</evidence>
<evidence type="ECO:0000256" key="3">
    <source>
        <dbReference type="ARBA" id="ARBA00022679"/>
    </source>
</evidence>
<dbReference type="SMART" id="SM00072">
    <property type="entry name" value="GuKc"/>
    <property type="match status" value="1"/>
</dbReference>
<comment type="catalytic activity">
    <reaction evidence="1 6">
        <text>alpha-D-ribose 1,5-bisphosphate + ATP = 5-phospho-alpha-D-ribose 1-diphosphate + ADP</text>
        <dbReference type="Rhea" id="RHEA:20109"/>
        <dbReference type="ChEBI" id="CHEBI:30616"/>
        <dbReference type="ChEBI" id="CHEBI:58017"/>
        <dbReference type="ChEBI" id="CHEBI:68688"/>
        <dbReference type="ChEBI" id="CHEBI:456216"/>
        <dbReference type="EC" id="2.7.4.23"/>
    </reaction>
</comment>
<name>A0ABT4VMZ7_9HYPH</name>
<comment type="caution">
    <text evidence="8">The sequence shown here is derived from an EMBL/GenBank/DDBJ whole genome shotgun (WGS) entry which is preliminary data.</text>
</comment>
<comment type="function">
    <text evidence="6">Catalyzes the phosphorylation of ribose 1,5-bisphosphate to 5-phospho-D-ribosyl alpha-1-diphosphate (PRPP).</text>
</comment>
<comment type="pathway">
    <text evidence="2 6">Metabolic intermediate biosynthesis; 5-phospho-alpha-D-ribose 1-diphosphate biosynthesis; 5-phospho-alpha-D-ribose 1-diphosphate from D-ribose 5-phosphate (route II): step 3/3.</text>
</comment>
<keyword evidence="4 6" id="KW-0547">Nucleotide-binding</keyword>
<keyword evidence="9" id="KW-1185">Reference proteome</keyword>
<evidence type="ECO:0000256" key="1">
    <source>
        <dbReference type="ARBA" id="ARBA00000373"/>
    </source>
</evidence>
<evidence type="ECO:0000256" key="2">
    <source>
        <dbReference type="ARBA" id="ARBA00005069"/>
    </source>
</evidence>
<reference evidence="8" key="1">
    <citation type="submission" date="2022-11" db="EMBL/GenBank/DDBJ databases">
        <title>Hoeflea poritis sp. nov., isolated from scleractinian coral Porites lutea.</title>
        <authorList>
            <person name="Zhang G."/>
            <person name="Wei Q."/>
            <person name="Cai L."/>
        </authorList>
    </citation>
    <scope>NUCLEOTIDE SEQUENCE</scope>
    <source>
        <strain evidence="8">E7-10</strain>
    </source>
</reference>
<evidence type="ECO:0000313" key="9">
    <source>
        <dbReference type="Proteomes" id="UP001148313"/>
    </source>
</evidence>
<protein>
    <recommendedName>
        <fullName evidence="6">Ribose 1,5-bisphosphate phosphokinase PhnN</fullName>
        <ecNumber evidence="6">2.7.4.23</ecNumber>
    </recommendedName>
    <alternativeName>
        <fullName evidence="6">Ribose 1,5-bisphosphokinase</fullName>
    </alternativeName>
</protein>
<dbReference type="InterPro" id="IPR012699">
    <property type="entry name" value="PhnN"/>
</dbReference>
<sequence length="202" mass="21392">MAESLEGRPADLPVEGGAFVAVVGPSGAGKDTLMNFARDALAGREDVFFVRRVITRPADGATEDHIPATAEAFEAQLKQGKFAFHWPAHGLKYGLPVEIDTRIRAGHCAVCNGSRAALQGLGERYANFTVINITASPDVLAGRLALRGRESEDEILRRLARSANLKVDWPGAIVVDNSGDVETAGRALVAAILEASAKSSET</sequence>
<keyword evidence="5 6" id="KW-0067">ATP-binding</keyword>
<accession>A0ABT4VMZ7</accession>
<dbReference type="InterPro" id="IPR008145">
    <property type="entry name" value="GK/Ca_channel_bsu"/>
</dbReference>
<dbReference type="Proteomes" id="UP001148313">
    <property type="component" value="Unassembled WGS sequence"/>
</dbReference>
<dbReference type="EC" id="2.7.4.23" evidence="6"/>
<keyword evidence="3 6" id="KW-0808">Transferase</keyword>
<dbReference type="HAMAP" id="MF_00836">
    <property type="entry name" value="PhnN"/>
    <property type="match status" value="1"/>
</dbReference>
<dbReference type="SUPFAM" id="SSF52540">
    <property type="entry name" value="P-loop containing nucleoside triphosphate hydrolases"/>
    <property type="match status" value="1"/>
</dbReference>
<organism evidence="8 9">
    <name type="scientific">Hoeflea poritis</name>
    <dbReference type="NCBI Taxonomy" id="2993659"/>
    <lineage>
        <taxon>Bacteria</taxon>
        <taxon>Pseudomonadati</taxon>
        <taxon>Pseudomonadota</taxon>
        <taxon>Alphaproteobacteria</taxon>
        <taxon>Hyphomicrobiales</taxon>
        <taxon>Rhizobiaceae</taxon>
        <taxon>Hoeflea</taxon>
    </lineage>
</organism>
<dbReference type="RefSeq" id="WP_271089811.1">
    <property type="nucleotide sequence ID" value="NZ_JAPJZH010000006.1"/>
</dbReference>
<feature type="domain" description="Guanylate kinase/L-type calcium channel beta subunit" evidence="7">
    <location>
        <begin position="16"/>
        <end position="196"/>
    </location>
</feature>
<proteinExistence type="inferred from homology"/>
<evidence type="ECO:0000256" key="4">
    <source>
        <dbReference type="ARBA" id="ARBA00022741"/>
    </source>
</evidence>
<evidence type="ECO:0000256" key="5">
    <source>
        <dbReference type="ARBA" id="ARBA00022840"/>
    </source>
</evidence>
<dbReference type="NCBIfam" id="TIGR02322">
    <property type="entry name" value="phosphon_PhnN"/>
    <property type="match status" value="1"/>
</dbReference>
<gene>
    <name evidence="6 8" type="primary">phnN</name>
    <name evidence="8" type="ORF">OOZ53_12075</name>
</gene>
<dbReference type="Gene3D" id="3.40.50.300">
    <property type="entry name" value="P-loop containing nucleotide triphosphate hydrolases"/>
    <property type="match status" value="1"/>
</dbReference>
<comment type="similarity">
    <text evidence="6">Belongs to the ribose 1,5-bisphosphokinase family.</text>
</comment>